<evidence type="ECO:0000313" key="1">
    <source>
        <dbReference type="EMBL" id="SEA20247.1"/>
    </source>
</evidence>
<name>A0A1H3Z989_9RHOB</name>
<dbReference type="Gene3D" id="3.50.30.50">
    <property type="entry name" value="Putative cyclase"/>
    <property type="match status" value="1"/>
</dbReference>
<dbReference type="Pfam" id="PF04199">
    <property type="entry name" value="Cyclase"/>
    <property type="match status" value="1"/>
</dbReference>
<dbReference type="OrthoDB" id="9777007at2"/>
<gene>
    <name evidence="1" type="ORF">SAMN05444370_103446</name>
</gene>
<dbReference type="InterPro" id="IPR007325">
    <property type="entry name" value="KFase/CYL"/>
</dbReference>
<dbReference type="InterPro" id="IPR037175">
    <property type="entry name" value="KFase_sf"/>
</dbReference>
<dbReference type="EMBL" id="FNQM01000003">
    <property type="protein sequence ID" value="SEA20247.1"/>
    <property type="molecule type" value="Genomic_DNA"/>
</dbReference>
<dbReference type="InterPro" id="IPR006311">
    <property type="entry name" value="TAT_signal"/>
</dbReference>
<dbReference type="Proteomes" id="UP000198703">
    <property type="component" value="Unassembled WGS sequence"/>
</dbReference>
<dbReference type="PROSITE" id="PS51318">
    <property type="entry name" value="TAT"/>
    <property type="match status" value="1"/>
</dbReference>
<dbReference type="PANTHER" id="PTHR31118">
    <property type="entry name" value="CYCLASE-LIKE PROTEIN 2"/>
    <property type="match status" value="1"/>
</dbReference>
<dbReference type="GO" id="GO:0019441">
    <property type="term" value="P:L-tryptophan catabolic process to kynurenine"/>
    <property type="evidence" value="ECO:0007669"/>
    <property type="project" value="InterPro"/>
</dbReference>
<evidence type="ECO:0000313" key="2">
    <source>
        <dbReference type="Proteomes" id="UP000198703"/>
    </source>
</evidence>
<protein>
    <submittedName>
        <fullName evidence="1">Kynurenine formamidase</fullName>
    </submittedName>
</protein>
<dbReference type="GO" id="GO:0004061">
    <property type="term" value="F:arylformamidase activity"/>
    <property type="evidence" value="ECO:0007669"/>
    <property type="project" value="InterPro"/>
</dbReference>
<dbReference type="PANTHER" id="PTHR31118:SF12">
    <property type="entry name" value="CYCLASE-LIKE PROTEIN 2"/>
    <property type="match status" value="1"/>
</dbReference>
<dbReference type="RefSeq" id="WP_093251235.1">
    <property type="nucleotide sequence ID" value="NZ_FNQM01000003.1"/>
</dbReference>
<dbReference type="STRING" id="89524.SAMN05444370_103446"/>
<organism evidence="1 2">
    <name type="scientific">Rubrimonas cliftonensis</name>
    <dbReference type="NCBI Taxonomy" id="89524"/>
    <lineage>
        <taxon>Bacteria</taxon>
        <taxon>Pseudomonadati</taxon>
        <taxon>Pseudomonadota</taxon>
        <taxon>Alphaproteobacteria</taxon>
        <taxon>Rhodobacterales</taxon>
        <taxon>Paracoccaceae</taxon>
        <taxon>Rubrimonas</taxon>
    </lineage>
</organism>
<accession>A0A1H3Z989</accession>
<dbReference type="AlphaFoldDB" id="A0A1H3Z989"/>
<proteinExistence type="predicted"/>
<keyword evidence="2" id="KW-1185">Reference proteome</keyword>
<dbReference type="SUPFAM" id="SSF102198">
    <property type="entry name" value="Putative cyclase"/>
    <property type="match status" value="1"/>
</dbReference>
<reference evidence="1 2" key="1">
    <citation type="submission" date="2016-10" db="EMBL/GenBank/DDBJ databases">
        <authorList>
            <person name="de Groot N.N."/>
        </authorList>
    </citation>
    <scope>NUCLEOTIDE SEQUENCE [LARGE SCALE GENOMIC DNA]</scope>
    <source>
        <strain evidence="1 2">DSM 15345</strain>
    </source>
</reference>
<sequence>MCMPGTHEAVHARLSRRGFFAAGVAAATAAATIAVRPSQAQGGGRLFDLTHTAAPGFPGYSPDWGIVIEKVASFAESGFNMNRWTVVEHFATHLDAPIHFSEDGMTADRIPVEQLMCPLAIFDIAARAAEDAETSVTPDDIEAWEGRNGPVPAGGCAAMHSGWEARLGGEGYRNAGEDGVMRFPGFHPEAAAMLMERGAVGMAVDTLSLDVGSSSTFDTHYRWLPSGRWGLENVASLGALPEAGATIIVGAPKVAGSTGGMSRVFALV</sequence>